<feature type="transmembrane region" description="Helical" evidence="1">
    <location>
        <begin position="52"/>
        <end position="74"/>
    </location>
</feature>
<proteinExistence type="predicted"/>
<evidence type="ECO:0000313" key="3">
    <source>
        <dbReference type="Proteomes" id="UP001328107"/>
    </source>
</evidence>
<dbReference type="AlphaFoldDB" id="A0AAN4Z9M5"/>
<keyword evidence="1" id="KW-0472">Membrane</keyword>
<reference evidence="3" key="1">
    <citation type="submission" date="2022-10" db="EMBL/GenBank/DDBJ databases">
        <title>Genome assembly of Pristionchus species.</title>
        <authorList>
            <person name="Yoshida K."/>
            <person name="Sommer R.J."/>
        </authorList>
    </citation>
    <scope>NUCLEOTIDE SEQUENCE [LARGE SCALE GENOMIC DNA]</scope>
    <source>
        <strain evidence="3">RS5460</strain>
    </source>
</reference>
<keyword evidence="3" id="KW-1185">Reference proteome</keyword>
<feature type="transmembrane region" description="Helical" evidence="1">
    <location>
        <begin position="120"/>
        <end position="140"/>
    </location>
</feature>
<accession>A0AAN4Z9M5</accession>
<comment type="caution">
    <text evidence="2">The sequence shown here is derived from an EMBL/GenBank/DDBJ whole genome shotgun (WGS) entry which is preliminary data.</text>
</comment>
<dbReference type="EMBL" id="BTRK01000002">
    <property type="protein sequence ID" value="GMR37087.1"/>
    <property type="molecule type" value="Genomic_DNA"/>
</dbReference>
<name>A0AAN4Z9M5_9BILA</name>
<feature type="non-terminal residue" evidence="2">
    <location>
        <position position="1"/>
    </location>
</feature>
<dbReference type="Proteomes" id="UP001328107">
    <property type="component" value="Unassembled WGS sequence"/>
</dbReference>
<organism evidence="2 3">
    <name type="scientific">Pristionchus mayeri</name>
    <dbReference type="NCBI Taxonomy" id="1317129"/>
    <lineage>
        <taxon>Eukaryota</taxon>
        <taxon>Metazoa</taxon>
        <taxon>Ecdysozoa</taxon>
        <taxon>Nematoda</taxon>
        <taxon>Chromadorea</taxon>
        <taxon>Rhabditida</taxon>
        <taxon>Rhabditina</taxon>
        <taxon>Diplogasteromorpha</taxon>
        <taxon>Diplogasteroidea</taxon>
        <taxon>Neodiplogasteridae</taxon>
        <taxon>Pristionchus</taxon>
    </lineage>
</organism>
<keyword evidence="1" id="KW-0812">Transmembrane</keyword>
<protein>
    <submittedName>
        <fullName evidence="2">Uncharacterized protein</fullName>
    </submittedName>
</protein>
<feature type="transmembrane region" description="Helical" evidence="1">
    <location>
        <begin position="160"/>
        <end position="189"/>
    </location>
</feature>
<gene>
    <name evidence="2" type="ORF">PMAYCL1PPCAC_07282</name>
</gene>
<sequence length="206" mass="23431">LSTMGRFSLNRSRGFYSFEHDPLPTTLPTYSLPPKPLPSSPSYSCLSLRSRLLSVIQLLLIGCSVTLFTHQFFSDENSDYLYLCFNILFPLPSLAIVWMIMKCEYSSGSLLSSRSRDSSLLLSLLSFAFLLSSLLLFIHQDFSAQRERERPLLSLLIKDLLFYGSTSLLYLLCTSTFSSLHSHYASLVFSPHRRRMVLSSRMTAAR</sequence>
<feature type="transmembrane region" description="Helical" evidence="1">
    <location>
        <begin position="80"/>
        <end position="100"/>
    </location>
</feature>
<keyword evidence="1" id="KW-1133">Transmembrane helix</keyword>
<evidence type="ECO:0000256" key="1">
    <source>
        <dbReference type="SAM" id="Phobius"/>
    </source>
</evidence>
<evidence type="ECO:0000313" key="2">
    <source>
        <dbReference type="EMBL" id="GMR37087.1"/>
    </source>
</evidence>